<dbReference type="AlphaFoldDB" id="A0A0C9W5Y1"/>
<evidence type="ECO:0000313" key="3">
    <source>
        <dbReference type="EMBL" id="KIJ47961.1"/>
    </source>
</evidence>
<dbReference type="HOGENOM" id="CLU_1008915_0_0_1"/>
<gene>
    <name evidence="3" type="ORF">M422DRAFT_248102</name>
</gene>
<feature type="domain" description="Myb-like" evidence="2">
    <location>
        <begin position="179"/>
        <end position="249"/>
    </location>
</feature>
<reference evidence="3 4" key="1">
    <citation type="submission" date="2014-06" db="EMBL/GenBank/DDBJ databases">
        <title>Evolutionary Origins and Diversification of the Mycorrhizal Mutualists.</title>
        <authorList>
            <consortium name="DOE Joint Genome Institute"/>
            <consortium name="Mycorrhizal Genomics Consortium"/>
            <person name="Kohler A."/>
            <person name="Kuo A."/>
            <person name="Nagy L.G."/>
            <person name="Floudas D."/>
            <person name="Copeland A."/>
            <person name="Barry K.W."/>
            <person name="Cichocki N."/>
            <person name="Veneault-Fourrey C."/>
            <person name="LaButti K."/>
            <person name="Lindquist E.A."/>
            <person name="Lipzen A."/>
            <person name="Lundell T."/>
            <person name="Morin E."/>
            <person name="Murat C."/>
            <person name="Riley R."/>
            <person name="Ohm R."/>
            <person name="Sun H."/>
            <person name="Tunlid A."/>
            <person name="Henrissat B."/>
            <person name="Grigoriev I.V."/>
            <person name="Hibbett D.S."/>
            <person name="Martin F."/>
        </authorList>
    </citation>
    <scope>NUCLEOTIDE SEQUENCE [LARGE SCALE GENOMIC DNA]</scope>
    <source>
        <strain evidence="3 4">SS14</strain>
    </source>
</reference>
<dbReference type="InterPro" id="IPR001005">
    <property type="entry name" value="SANT/Myb"/>
</dbReference>
<dbReference type="EMBL" id="KN837099">
    <property type="protein sequence ID" value="KIJ47961.1"/>
    <property type="molecule type" value="Genomic_DNA"/>
</dbReference>
<dbReference type="Proteomes" id="UP000054279">
    <property type="component" value="Unassembled WGS sequence"/>
</dbReference>
<dbReference type="PROSITE" id="PS50090">
    <property type="entry name" value="MYB_LIKE"/>
    <property type="match status" value="1"/>
</dbReference>
<feature type="region of interest" description="Disordered" evidence="1">
    <location>
        <begin position="255"/>
        <end position="276"/>
    </location>
</feature>
<name>A0A0C9W5Y1_SPHS4</name>
<keyword evidence="4" id="KW-1185">Reference proteome</keyword>
<sequence>MASIFLPKVPKVITDYVLDSSDLEITTAEQILTEASSAFGNAEKKLKDFQRGRTTIQHAHHYFHIVLKMIERGKIIQLRVRRSTWRCDVALGLCLPAQATAHPIQPQLLRRMPPVTRRQAQQHQPERSPSWECETGSLPVDDSQPPSPTSSPNSDIGSNTGVGSDEEDFEDPSNNNKHVRNARSPNWLPWQDRFLLREVSAHRPFLASRHDAAAEWNSLAARLKENSRKQGSMIDRTGPGCRSRFRRLVLAHRQNETRSLQKTGANEEIDEHVQWP</sequence>
<evidence type="ECO:0000256" key="1">
    <source>
        <dbReference type="SAM" id="MobiDB-lite"/>
    </source>
</evidence>
<evidence type="ECO:0000259" key="2">
    <source>
        <dbReference type="PROSITE" id="PS50090"/>
    </source>
</evidence>
<accession>A0A0C9W5Y1</accession>
<feature type="compositionally biased region" description="Low complexity" evidence="1">
    <location>
        <begin position="139"/>
        <end position="155"/>
    </location>
</feature>
<feature type="region of interest" description="Disordered" evidence="1">
    <location>
        <begin position="114"/>
        <end position="183"/>
    </location>
</feature>
<dbReference type="OrthoDB" id="3265199at2759"/>
<protein>
    <recommendedName>
        <fullName evidence="2">Myb-like domain-containing protein</fullName>
    </recommendedName>
</protein>
<organism evidence="3 4">
    <name type="scientific">Sphaerobolus stellatus (strain SS14)</name>
    <dbReference type="NCBI Taxonomy" id="990650"/>
    <lineage>
        <taxon>Eukaryota</taxon>
        <taxon>Fungi</taxon>
        <taxon>Dikarya</taxon>
        <taxon>Basidiomycota</taxon>
        <taxon>Agaricomycotina</taxon>
        <taxon>Agaricomycetes</taxon>
        <taxon>Phallomycetidae</taxon>
        <taxon>Geastrales</taxon>
        <taxon>Sphaerobolaceae</taxon>
        <taxon>Sphaerobolus</taxon>
    </lineage>
</organism>
<evidence type="ECO:0000313" key="4">
    <source>
        <dbReference type="Proteomes" id="UP000054279"/>
    </source>
</evidence>
<proteinExistence type="predicted"/>